<organism evidence="8 9">
    <name type="scientific">Levilactobacillus paucivorans</name>
    <dbReference type="NCBI Taxonomy" id="616990"/>
    <lineage>
        <taxon>Bacteria</taxon>
        <taxon>Bacillati</taxon>
        <taxon>Bacillota</taxon>
        <taxon>Bacilli</taxon>
        <taxon>Lactobacillales</taxon>
        <taxon>Lactobacillaceae</taxon>
        <taxon>Levilactobacillus</taxon>
    </lineage>
</organism>
<dbReference type="GO" id="GO:0043190">
    <property type="term" value="C:ATP-binding cassette (ABC) transporter complex"/>
    <property type="evidence" value="ECO:0007669"/>
    <property type="project" value="InterPro"/>
</dbReference>
<accession>A0A0R2LQG1</accession>
<dbReference type="InterPro" id="IPR000914">
    <property type="entry name" value="SBP_5_dom"/>
</dbReference>
<dbReference type="PATRIC" id="fig|616990.3.peg.2086"/>
<comment type="subcellular location">
    <subcellularLocation>
        <location evidence="1">Cell envelope</location>
    </subcellularLocation>
</comment>
<evidence type="ECO:0000313" key="8">
    <source>
        <dbReference type="EMBL" id="KRO03848.1"/>
    </source>
</evidence>
<comment type="caution">
    <text evidence="8">The sequence shown here is derived from an EMBL/GenBank/DDBJ whole genome shotgun (WGS) entry which is preliminary data.</text>
</comment>
<evidence type="ECO:0000256" key="1">
    <source>
        <dbReference type="ARBA" id="ARBA00004196"/>
    </source>
</evidence>
<evidence type="ECO:0000256" key="2">
    <source>
        <dbReference type="ARBA" id="ARBA00005695"/>
    </source>
</evidence>
<keyword evidence="5" id="KW-0571">Peptide transport</keyword>
<keyword evidence="9" id="KW-1185">Reference proteome</keyword>
<name>A0A0R2LQG1_9LACO</name>
<dbReference type="Proteomes" id="UP000051906">
    <property type="component" value="Unassembled WGS sequence"/>
</dbReference>
<keyword evidence="3" id="KW-0813">Transport</keyword>
<dbReference type="Pfam" id="PF00496">
    <property type="entry name" value="SBP_bac_5"/>
    <property type="match status" value="1"/>
</dbReference>
<dbReference type="PROSITE" id="PS51257">
    <property type="entry name" value="PROKAR_LIPOPROTEIN"/>
    <property type="match status" value="1"/>
</dbReference>
<dbReference type="InterPro" id="IPR039424">
    <property type="entry name" value="SBP_5"/>
</dbReference>
<dbReference type="GO" id="GO:0030313">
    <property type="term" value="C:cell envelope"/>
    <property type="evidence" value="ECO:0007669"/>
    <property type="project" value="UniProtKB-SubCell"/>
</dbReference>
<feature type="chain" id="PRO_5038902278" evidence="6">
    <location>
        <begin position="29"/>
        <end position="552"/>
    </location>
</feature>
<dbReference type="CDD" id="cd08504">
    <property type="entry name" value="PBP2_OppA"/>
    <property type="match status" value="1"/>
</dbReference>
<dbReference type="SUPFAM" id="SSF53850">
    <property type="entry name" value="Periplasmic binding protein-like II"/>
    <property type="match status" value="1"/>
</dbReference>
<reference evidence="8 9" key="1">
    <citation type="journal article" date="2015" name="Genome Announc.">
        <title>Expanding the biotechnology potential of lactobacilli through comparative genomics of 213 strains and associated genera.</title>
        <authorList>
            <person name="Sun Z."/>
            <person name="Harris H.M."/>
            <person name="McCann A."/>
            <person name="Guo C."/>
            <person name="Argimon S."/>
            <person name="Zhang W."/>
            <person name="Yang X."/>
            <person name="Jeffery I.B."/>
            <person name="Cooney J.C."/>
            <person name="Kagawa T.F."/>
            <person name="Liu W."/>
            <person name="Song Y."/>
            <person name="Salvetti E."/>
            <person name="Wrobel A."/>
            <person name="Rasinkangas P."/>
            <person name="Parkhill J."/>
            <person name="Rea M.C."/>
            <person name="O'Sullivan O."/>
            <person name="Ritari J."/>
            <person name="Douillard F.P."/>
            <person name="Paul Ross R."/>
            <person name="Yang R."/>
            <person name="Briner A.E."/>
            <person name="Felis G.E."/>
            <person name="de Vos W.M."/>
            <person name="Barrangou R."/>
            <person name="Klaenhammer T.R."/>
            <person name="Caufield P.W."/>
            <person name="Cui Y."/>
            <person name="Zhang H."/>
            <person name="O'Toole P.W."/>
        </authorList>
    </citation>
    <scope>NUCLEOTIDE SEQUENCE [LARGE SCALE GENOMIC DNA]</scope>
    <source>
        <strain evidence="8 9">DSM 22467</strain>
    </source>
</reference>
<evidence type="ECO:0000256" key="4">
    <source>
        <dbReference type="ARBA" id="ARBA00022729"/>
    </source>
</evidence>
<evidence type="ECO:0000256" key="5">
    <source>
        <dbReference type="ARBA" id="ARBA00022856"/>
    </source>
</evidence>
<dbReference type="PANTHER" id="PTHR30290">
    <property type="entry name" value="PERIPLASMIC BINDING COMPONENT OF ABC TRANSPORTER"/>
    <property type="match status" value="1"/>
</dbReference>
<gene>
    <name evidence="8" type="ORF">IV54_GL001973</name>
</gene>
<evidence type="ECO:0000256" key="3">
    <source>
        <dbReference type="ARBA" id="ARBA00022448"/>
    </source>
</evidence>
<dbReference type="GO" id="GO:0015833">
    <property type="term" value="P:peptide transport"/>
    <property type="evidence" value="ECO:0007669"/>
    <property type="project" value="UniProtKB-KW"/>
</dbReference>
<dbReference type="PIRSF" id="PIRSF002741">
    <property type="entry name" value="MppA"/>
    <property type="match status" value="1"/>
</dbReference>
<comment type="similarity">
    <text evidence="2">Belongs to the bacterial solute-binding protein 5 family.</text>
</comment>
<feature type="domain" description="Solute-binding protein family 5" evidence="7">
    <location>
        <begin position="85"/>
        <end position="471"/>
    </location>
</feature>
<keyword evidence="4 6" id="KW-0732">Signal</keyword>
<dbReference type="GO" id="GO:1904680">
    <property type="term" value="F:peptide transmembrane transporter activity"/>
    <property type="evidence" value="ECO:0007669"/>
    <property type="project" value="TreeGrafter"/>
</dbReference>
<proteinExistence type="inferred from homology"/>
<dbReference type="Gene3D" id="3.90.76.10">
    <property type="entry name" value="Dipeptide-binding Protein, Domain 1"/>
    <property type="match status" value="1"/>
</dbReference>
<feature type="signal peptide" evidence="6">
    <location>
        <begin position="1"/>
        <end position="28"/>
    </location>
</feature>
<dbReference type="PANTHER" id="PTHR30290:SF10">
    <property type="entry name" value="PERIPLASMIC OLIGOPEPTIDE-BINDING PROTEIN-RELATED"/>
    <property type="match status" value="1"/>
</dbReference>
<protein>
    <submittedName>
        <fullName evidence="8">ABC-type oligopeptide transport system, periplasmic component</fullName>
    </submittedName>
</protein>
<dbReference type="GO" id="GO:0042597">
    <property type="term" value="C:periplasmic space"/>
    <property type="evidence" value="ECO:0007669"/>
    <property type="project" value="UniProtKB-ARBA"/>
</dbReference>
<evidence type="ECO:0000259" key="7">
    <source>
        <dbReference type="Pfam" id="PF00496"/>
    </source>
</evidence>
<dbReference type="Gene3D" id="3.10.105.10">
    <property type="entry name" value="Dipeptide-binding Protein, Domain 3"/>
    <property type="match status" value="1"/>
</dbReference>
<dbReference type="AlphaFoldDB" id="A0A0R2LQG1"/>
<dbReference type="FunFam" id="3.90.76.10:FF:000001">
    <property type="entry name" value="Oligopeptide ABC transporter substrate-binding protein"/>
    <property type="match status" value="1"/>
</dbReference>
<keyword evidence="5" id="KW-0653">Protein transport</keyword>
<dbReference type="InterPro" id="IPR030678">
    <property type="entry name" value="Peptide/Ni-bd"/>
</dbReference>
<dbReference type="Gene3D" id="3.40.190.10">
    <property type="entry name" value="Periplasmic binding protein-like II"/>
    <property type="match status" value="1"/>
</dbReference>
<evidence type="ECO:0000256" key="6">
    <source>
        <dbReference type="SAM" id="SignalP"/>
    </source>
</evidence>
<dbReference type="STRING" id="616990.IV54_GL001973"/>
<dbReference type="EMBL" id="JQCA01000052">
    <property type="protein sequence ID" value="KRO03848.1"/>
    <property type="molecule type" value="Genomic_DNA"/>
</dbReference>
<evidence type="ECO:0000313" key="9">
    <source>
        <dbReference type="Proteomes" id="UP000051906"/>
    </source>
</evidence>
<sequence length="552" mass="61552">MTKILKGKRIVALIGLTMVMVGALSACGQSSSSKSTGKLASKQVVKLATKSEVTTLDVSKASDSTSLTQLYHTQEGLYRLGKNEKVINAMATKTTVSKDGTLYTFDLRHNNRWNDGSRVTAKDFVYSWQRTVNPKTAAEYAYLMAGIKNYDQVQSGKLAPSQLGVKATGKYQLQVTLSKPVAYFKLLLAFPTFFPQEQSVVEKYGKDYGHGSEKTAYDGPFTMTKWQGTDQNWTLVKNRHFWDKKQITLQQMKFQVVADPSTGLSLYQKHELDATTLDGTQVANLKNNPAMKTYVGGTMYYMQMNQKRVKALKNVKVRRALSLAINKQQLAKKVLRDGSQAPQGFVSNNLSRNPKTDVDFAKDAYVKAGVAFDLKQAKSLMKAGLKESKTSTLTLSLMTDDTSVSKTVAQYIQAELQKVPNVKISIRTLPYKTRLSRSAVGDFDLVLTNWGADFADPINFLSLMQTGNTNNNGGFSDATYDNDLKRSENQDANQPEARYQDLVHAEKRLMAQQGVIPLYQPATVEMWNTKVSGYVWNPAGMSRGYQWMKVEQ</sequence>